<evidence type="ECO:0000313" key="3">
    <source>
        <dbReference type="Proteomes" id="UP000008237"/>
    </source>
</evidence>
<protein>
    <submittedName>
        <fullName evidence="2">Uncharacterized protein</fullName>
    </submittedName>
</protein>
<reference evidence="2 3" key="1">
    <citation type="journal article" date="2010" name="Science">
        <title>Genomic comparison of the ants Camponotus floridanus and Harpegnathos saltator.</title>
        <authorList>
            <person name="Bonasio R."/>
            <person name="Zhang G."/>
            <person name="Ye C."/>
            <person name="Mutti N.S."/>
            <person name="Fang X."/>
            <person name="Qin N."/>
            <person name="Donahue G."/>
            <person name="Yang P."/>
            <person name="Li Q."/>
            <person name="Li C."/>
            <person name="Zhang P."/>
            <person name="Huang Z."/>
            <person name="Berger S.L."/>
            <person name="Reinberg D."/>
            <person name="Wang J."/>
            <person name="Liebig J."/>
        </authorList>
    </citation>
    <scope>NUCLEOTIDE SEQUENCE [LARGE SCALE GENOMIC DNA]</scope>
    <source>
        <strain evidence="2 3">R22 G/1</strain>
    </source>
</reference>
<dbReference type="InParanoid" id="E2B7E6"/>
<feature type="region of interest" description="Disordered" evidence="1">
    <location>
        <begin position="288"/>
        <end position="314"/>
    </location>
</feature>
<keyword evidence="3" id="KW-1185">Reference proteome</keyword>
<dbReference type="EMBL" id="GL446169">
    <property type="protein sequence ID" value="EFN88382.1"/>
    <property type="molecule type" value="Genomic_DNA"/>
</dbReference>
<organism evidence="3">
    <name type="scientific">Harpegnathos saltator</name>
    <name type="common">Jerdon's jumping ant</name>
    <dbReference type="NCBI Taxonomy" id="610380"/>
    <lineage>
        <taxon>Eukaryota</taxon>
        <taxon>Metazoa</taxon>
        <taxon>Ecdysozoa</taxon>
        <taxon>Arthropoda</taxon>
        <taxon>Hexapoda</taxon>
        <taxon>Insecta</taxon>
        <taxon>Pterygota</taxon>
        <taxon>Neoptera</taxon>
        <taxon>Endopterygota</taxon>
        <taxon>Hymenoptera</taxon>
        <taxon>Apocrita</taxon>
        <taxon>Aculeata</taxon>
        <taxon>Formicoidea</taxon>
        <taxon>Formicidae</taxon>
        <taxon>Ponerinae</taxon>
        <taxon>Ponerini</taxon>
        <taxon>Harpegnathos</taxon>
    </lineage>
</organism>
<sequence>MAAKFPTEREHTTGKIETVMAIINMITEDGLATMSRKQVALTALVEAYYGPTTEMKITKVCEFTRVHIVILIDTQCLLSEGTMHAGRYLPNTKRATLRVLTPVHTRLGLAWPASTPKVPLPSTLARNSPPFAACPSSPNSSSEPASQPASQPPYGRPLDITEDLLLMQTRRYIKTIYFGDAAPQRDMHDQRNSKRDVTVQRCELQHQKPRIQSTEYNCNIIIKAIVVSTLLSICRIALLRKLSHWLKEDFNDTMFRGRTGSGELHPIDYPLQLTTRIVDQALVMKEDNISARHRNRNRASPYARLNQHLPSRPH</sequence>
<dbReference type="Proteomes" id="UP000008237">
    <property type="component" value="Unassembled WGS sequence"/>
</dbReference>
<evidence type="ECO:0000256" key="1">
    <source>
        <dbReference type="SAM" id="MobiDB-lite"/>
    </source>
</evidence>
<feature type="compositionally biased region" description="Low complexity" evidence="1">
    <location>
        <begin position="128"/>
        <end position="149"/>
    </location>
</feature>
<accession>E2B7E6</accession>
<name>E2B7E6_HARSA</name>
<evidence type="ECO:0000313" key="2">
    <source>
        <dbReference type="EMBL" id="EFN88382.1"/>
    </source>
</evidence>
<feature type="region of interest" description="Disordered" evidence="1">
    <location>
        <begin position="121"/>
        <end position="156"/>
    </location>
</feature>
<proteinExistence type="predicted"/>
<gene>
    <name evidence="2" type="ORF">EAI_15567</name>
</gene>
<dbReference type="AlphaFoldDB" id="E2B7E6"/>